<dbReference type="InterPro" id="IPR009057">
    <property type="entry name" value="Homeodomain-like_sf"/>
</dbReference>
<dbReference type="Proteomes" id="UP000000814">
    <property type="component" value="Chromosome"/>
</dbReference>
<feature type="domain" description="HTH tetR-type" evidence="3">
    <location>
        <begin position="12"/>
        <end position="72"/>
    </location>
</feature>
<evidence type="ECO:0000259" key="3">
    <source>
        <dbReference type="PROSITE" id="PS50977"/>
    </source>
</evidence>
<evidence type="ECO:0000313" key="4">
    <source>
        <dbReference type="EMBL" id="AAK80552.1"/>
    </source>
</evidence>
<protein>
    <submittedName>
        <fullName evidence="4">Transcriptional regulator (TetR/AcrR family)</fullName>
    </submittedName>
</protein>
<dbReference type="Gene3D" id="1.10.357.10">
    <property type="entry name" value="Tetracycline Repressor, domain 2"/>
    <property type="match status" value="1"/>
</dbReference>
<evidence type="ECO:0000256" key="2">
    <source>
        <dbReference type="PROSITE-ProRule" id="PRU00335"/>
    </source>
</evidence>
<dbReference type="GeneID" id="44999073"/>
<dbReference type="eggNOG" id="COG1309">
    <property type="taxonomic scope" value="Bacteria"/>
</dbReference>
<dbReference type="KEGG" id="cac:CA_C2605"/>
<keyword evidence="5" id="KW-1185">Reference proteome</keyword>
<accession>Q97FX1</accession>
<reference evidence="4 5" key="1">
    <citation type="journal article" date="2001" name="J. Bacteriol.">
        <title>Genome sequence and comparative analysis of the solvent-producing bacterium Clostridium acetobutylicum.</title>
        <authorList>
            <person name="Nolling J."/>
            <person name="Breton G."/>
            <person name="Omelchenko M.V."/>
            <person name="Makarova K.S."/>
            <person name="Zeng Q."/>
            <person name="Gibson R."/>
            <person name="Lee H.M."/>
            <person name="Dubois J."/>
            <person name="Qiu D."/>
            <person name="Hitti J."/>
            <person name="Wolf Y.I."/>
            <person name="Tatusov R.L."/>
            <person name="Sabathe F."/>
            <person name="Doucette-Stamm L."/>
            <person name="Soucaille P."/>
            <person name="Daly M.J."/>
            <person name="Bennett G.N."/>
            <person name="Koonin E.V."/>
            <person name="Smith D.R."/>
        </authorList>
    </citation>
    <scope>NUCLEOTIDE SEQUENCE [LARGE SCALE GENOMIC DNA]</scope>
    <source>
        <strain evidence="5">ATCC 824 / DSM 792 / JCM 1419 / LMG 5710 / VKM B-1787</strain>
    </source>
</reference>
<dbReference type="EMBL" id="AE001437">
    <property type="protein sequence ID" value="AAK80552.1"/>
    <property type="molecule type" value="Genomic_DNA"/>
</dbReference>
<organism evidence="4 5">
    <name type="scientific">Clostridium acetobutylicum (strain ATCC 824 / DSM 792 / JCM 1419 / IAM 19013 / LMG 5710 / NBRC 13948 / NRRL B-527 / VKM B-1787 / 2291 / W)</name>
    <dbReference type="NCBI Taxonomy" id="272562"/>
    <lineage>
        <taxon>Bacteria</taxon>
        <taxon>Bacillati</taxon>
        <taxon>Bacillota</taxon>
        <taxon>Clostridia</taxon>
        <taxon>Eubacteriales</taxon>
        <taxon>Clostridiaceae</taxon>
        <taxon>Clostridium</taxon>
    </lineage>
</organism>
<dbReference type="GO" id="GO:0003677">
    <property type="term" value="F:DNA binding"/>
    <property type="evidence" value="ECO:0007669"/>
    <property type="project" value="UniProtKB-UniRule"/>
</dbReference>
<dbReference type="SUPFAM" id="SSF46689">
    <property type="entry name" value="Homeodomain-like"/>
    <property type="match status" value="1"/>
</dbReference>
<proteinExistence type="predicted"/>
<dbReference type="InterPro" id="IPR001647">
    <property type="entry name" value="HTH_TetR"/>
</dbReference>
<dbReference type="STRING" id="272562.CA_C2605"/>
<dbReference type="AlphaFoldDB" id="Q97FX1"/>
<dbReference type="HOGENOM" id="CLU_069356_12_7_9"/>
<evidence type="ECO:0000256" key="1">
    <source>
        <dbReference type="ARBA" id="ARBA00023125"/>
    </source>
</evidence>
<dbReference type="InterPro" id="IPR036271">
    <property type="entry name" value="Tet_transcr_reg_TetR-rel_C_sf"/>
</dbReference>
<sequence>MNPLTNRKLQAQNTKNKIYKASIELFEKKGYENLKIKDICKEAGVSIGSFYNHFDSKHAILIEVHKKADEYFKTEVKDNIISTNGIDKIIEFFDYYSIYNDFVGLDTLKQLYHSGNYFFSQNGRYLQVLLQKIILEGQDKKEIISTMTTEEICNHLFISARGVCYDWCINDGSYDLVDFMHKHISLIAESFKIN</sequence>
<dbReference type="Pfam" id="PF00440">
    <property type="entry name" value="TetR_N"/>
    <property type="match status" value="1"/>
</dbReference>
<dbReference type="SUPFAM" id="SSF48498">
    <property type="entry name" value="Tetracyclin repressor-like, C-terminal domain"/>
    <property type="match status" value="1"/>
</dbReference>
<dbReference type="PATRIC" id="fig|272562.8.peg.2793"/>
<keyword evidence="1 2" id="KW-0238">DNA-binding</keyword>
<dbReference type="InterPro" id="IPR050624">
    <property type="entry name" value="HTH-type_Tx_Regulator"/>
</dbReference>
<dbReference type="PIR" id="E97220">
    <property type="entry name" value="E97220"/>
</dbReference>
<dbReference type="PROSITE" id="PS50977">
    <property type="entry name" value="HTH_TETR_2"/>
    <property type="match status" value="1"/>
</dbReference>
<feature type="DNA-binding region" description="H-T-H motif" evidence="2">
    <location>
        <begin position="35"/>
        <end position="54"/>
    </location>
</feature>
<dbReference type="SMR" id="Q97FX1"/>
<dbReference type="DNASU" id="1118788"/>
<gene>
    <name evidence="4" type="ordered locus">CA_C2605</name>
</gene>
<evidence type="ECO:0000313" key="5">
    <source>
        <dbReference type="Proteomes" id="UP000000814"/>
    </source>
</evidence>
<dbReference type="PANTHER" id="PTHR43479:SF11">
    <property type="entry name" value="ACREF_ENVCD OPERON REPRESSOR-RELATED"/>
    <property type="match status" value="1"/>
</dbReference>
<name>Q97FX1_CLOAB</name>
<dbReference type="PRINTS" id="PR00455">
    <property type="entry name" value="HTHTETR"/>
</dbReference>
<dbReference type="RefSeq" id="WP_010965893.1">
    <property type="nucleotide sequence ID" value="NC_003030.1"/>
</dbReference>
<dbReference type="OrthoDB" id="494991at2"/>
<dbReference type="PANTHER" id="PTHR43479">
    <property type="entry name" value="ACREF/ENVCD OPERON REPRESSOR-RELATED"/>
    <property type="match status" value="1"/>
</dbReference>